<evidence type="ECO:0000256" key="3">
    <source>
        <dbReference type="ARBA" id="ARBA00022525"/>
    </source>
</evidence>
<dbReference type="GO" id="GO:0005179">
    <property type="term" value="F:hormone activity"/>
    <property type="evidence" value="ECO:0007669"/>
    <property type="project" value="UniProtKB-KW"/>
</dbReference>
<proteinExistence type="inferred from homology"/>
<dbReference type="SMART" id="SM00068">
    <property type="entry name" value="GHB"/>
    <property type="match status" value="1"/>
</dbReference>
<keyword evidence="4" id="KW-0372">Hormone</keyword>
<sequence length="156" mass="16962">MRGGDSDPSVMGSSTLALTCGLLYMLGGRALSLCSLTDYTLYVEKPGCDYCVAINTTICMGFCYSWDTNMVGLVGKRLLLQRGCTYRSIEYQTITLPGCQRHANPLFSYPVAQDCYCSTCDTGSHECTHKGAGDSSVQCAKPLLHIYPYPGQSNHV</sequence>
<evidence type="ECO:0000313" key="13">
    <source>
        <dbReference type="Proteomes" id="UP000034805"/>
    </source>
</evidence>
<evidence type="ECO:0000256" key="7">
    <source>
        <dbReference type="ARBA" id="ARBA00038688"/>
    </source>
</evidence>
<dbReference type="InterPro" id="IPR029034">
    <property type="entry name" value="Cystine-knot_cytokine"/>
</dbReference>
<evidence type="ECO:0000313" key="12">
    <source>
        <dbReference type="EMBL" id="KPP65701.1"/>
    </source>
</evidence>
<organism evidence="12 13">
    <name type="scientific">Scleropages formosus</name>
    <name type="common">Asian bonytongue</name>
    <name type="synonym">Osteoglossum formosum</name>
    <dbReference type="NCBI Taxonomy" id="113540"/>
    <lineage>
        <taxon>Eukaryota</taxon>
        <taxon>Metazoa</taxon>
        <taxon>Chordata</taxon>
        <taxon>Craniata</taxon>
        <taxon>Vertebrata</taxon>
        <taxon>Euteleostomi</taxon>
        <taxon>Actinopterygii</taxon>
        <taxon>Neopterygii</taxon>
        <taxon>Teleostei</taxon>
        <taxon>Osteoglossocephala</taxon>
        <taxon>Osteoglossomorpha</taxon>
        <taxon>Osteoglossiformes</taxon>
        <taxon>Osteoglossidae</taxon>
        <taxon>Scleropages</taxon>
    </lineage>
</organism>
<dbReference type="InterPro" id="IPR006208">
    <property type="entry name" value="Glyco_hormone_CN"/>
</dbReference>
<dbReference type="STRING" id="113540.ENSSFOP00015046081"/>
<evidence type="ECO:0000256" key="2">
    <source>
        <dbReference type="ARBA" id="ARBA00006552"/>
    </source>
</evidence>
<evidence type="ECO:0000259" key="11">
    <source>
        <dbReference type="Pfam" id="PF00007"/>
    </source>
</evidence>
<dbReference type="InterPro" id="IPR018245">
    <property type="entry name" value="Gonadotropin_bsu_CS"/>
</dbReference>
<comment type="subcellular location">
    <subcellularLocation>
        <location evidence="1">Secreted</location>
    </subcellularLocation>
</comment>
<dbReference type="GO" id="GO:0005615">
    <property type="term" value="C:extracellular space"/>
    <property type="evidence" value="ECO:0007669"/>
    <property type="project" value="TreeGrafter"/>
</dbReference>
<comment type="subunit">
    <text evidence="7">Heterodimer of a common alpha chain and a unique beta chain which confers biological specificity to thyrotropin, lutropin, follitropin and gonadotropin.</text>
</comment>
<dbReference type="GO" id="GO:0007186">
    <property type="term" value="P:G protein-coupled receptor signaling pathway"/>
    <property type="evidence" value="ECO:0007669"/>
    <property type="project" value="TreeGrafter"/>
</dbReference>
<name>A0A0P7UD89_SCLFO</name>
<dbReference type="GO" id="GO:0005737">
    <property type="term" value="C:cytoplasm"/>
    <property type="evidence" value="ECO:0007669"/>
    <property type="project" value="TreeGrafter"/>
</dbReference>
<evidence type="ECO:0000256" key="1">
    <source>
        <dbReference type="ARBA" id="ARBA00004613"/>
    </source>
</evidence>
<dbReference type="Gene3D" id="2.10.90.10">
    <property type="entry name" value="Cystine-knot cytokines"/>
    <property type="match status" value="1"/>
</dbReference>
<dbReference type="AlphaFoldDB" id="A0A0P7UD89"/>
<evidence type="ECO:0000256" key="5">
    <source>
        <dbReference type="ARBA" id="ARBA00023157"/>
    </source>
</evidence>
<dbReference type="PANTHER" id="PTHR11515">
    <property type="entry name" value="GLYCOPROTEIN HORMONE BETA CHAIN"/>
    <property type="match status" value="1"/>
</dbReference>
<comment type="caution">
    <text evidence="12">The sequence shown here is derived from an EMBL/GenBank/DDBJ whole genome shotgun (WGS) entry which is preliminary data.</text>
</comment>
<dbReference type="Pfam" id="PF00007">
    <property type="entry name" value="Cys_knot"/>
    <property type="match status" value="1"/>
</dbReference>
<evidence type="ECO:0000256" key="9">
    <source>
        <dbReference type="ARBA" id="ARBA00042284"/>
    </source>
</evidence>
<evidence type="ECO:0000256" key="4">
    <source>
        <dbReference type="ARBA" id="ARBA00022702"/>
    </source>
</evidence>
<dbReference type="GO" id="GO:0010817">
    <property type="term" value="P:regulation of hormone levels"/>
    <property type="evidence" value="ECO:0007669"/>
    <property type="project" value="UniProtKB-ARBA"/>
</dbReference>
<evidence type="ECO:0000256" key="10">
    <source>
        <dbReference type="ARBA" id="ARBA00042931"/>
    </source>
</evidence>
<keyword evidence="5" id="KW-1015">Disulfide bond</keyword>
<dbReference type="FunFam" id="2.10.90.10:FF:000007">
    <property type="entry name" value="Luteinizing hormone beta subunit"/>
    <property type="match status" value="1"/>
</dbReference>
<keyword evidence="3" id="KW-0964">Secreted</keyword>
<dbReference type="EMBL" id="JARO02006128">
    <property type="protein sequence ID" value="KPP65701.1"/>
    <property type="molecule type" value="Genomic_DNA"/>
</dbReference>
<dbReference type="Proteomes" id="UP000034805">
    <property type="component" value="Unassembled WGS sequence"/>
</dbReference>
<accession>A0A0P7UD89</accession>
<feature type="domain" description="Glycoprotein hormone subunit beta" evidence="11">
    <location>
        <begin position="32"/>
        <end position="132"/>
    </location>
</feature>
<dbReference type="PROSITE" id="PS00261">
    <property type="entry name" value="GLYCO_HORMONE_BETA_1"/>
    <property type="match status" value="1"/>
</dbReference>
<dbReference type="InterPro" id="IPR001545">
    <property type="entry name" value="Gonadotropin_bsu"/>
</dbReference>
<keyword evidence="6" id="KW-0325">Glycoprotein</keyword>
<evidence type="ECO:0000256" key="6">
    <source>
        <dbReference type="ARBA" id="ARBA00023180"/>
    </source>
</evidence>
<reference evidence="12 13" key="1">
    <citation type="submission" date="2015-08" db="EMBL/GenBank/DDBJ databases">
        <title>The genome of the Asian arowana (Scleropages formosus).</title>
        <authorList>
            <person name="Tan M.H."/>
            <person name="Gan H.M."/>
            <person name="Croft L.J."/>
            <person name="Austin C.M."/>
        </authorList>
    </citation>
    <scope>NUCLEOTIDE SEQUENCE [LARGE SCALE GENOMIC DNA]</scope>
    <source>
        <strain evidence="12">Aro1</strain>
    </source>
</reference>
<comment type="similarity">
    <text evidence="2">Belongs to the glycoprotein hormones subunit beta family.</text>
</comment>
<evidence type="ECO:0000256" key="8">
    <source>
        <dbReference type="ARBA" id="ARBA00039483"/>
    </source>
</evidence>
<dbReference type="PANTHER" id="PTHR11515:SF5">
    <property type="entry name" value="THYROTROPIN SUBUNIT BETA"/>
    <property type="match status" value="1"/>
</dbReference>
<gene>
    <name evidence="12" type="ORF">Z043_115868</name>
</gene>
<protein>
    <recommendedName>
        <fullName evidence="8">Thyrotropin subunit beta</fullName>
    </recommendedName>
    <alternativeName>
        <fullName evidence="9">Thyroid-stimulating hormone subunit beta</fullName>
    </alternativeName>
    <alternativeName>
        <fullName evidence="10">Thyrotropin beta chain</fullName>
    </alternativeName>
</protein>
<dbReference type="CDD" id="cd00069">
    <property type="entry name" value="GHB_like"/>
    <property type="match status" value="1"/>
</dbReference>
<dbReference type="SUPFAM" id="SSF57501">
    <property type="entry name" value="Cystine-knot cytokines"/>
    <property type="match status" value="1"/>
</dbReference>